<keyword evidence="1" id="KW-0732">Signal</keyword>
<dbReference type="AlphaFoldDB" id="A0AAD4MM62"/>
<dbReference type="EMBL" id="JAKKPZ010000237">
    <property type="protein sequence ID" value="KAI1698055.1"/>
    <property type="molecule type" value="Genomic_DNA"/>
</dbReference>
<protein>
    <submittedName>
        <fullName evidence="2">Uncharacterized protein</fullName>
    </submittedName>
</protein>
<evidence type="ECO:0000313" key="3">
    <source>
        <dbReference type="Proteomes" id="UP001201812"/>
    </source>
</evidence>
<proteinExistence type="predicted"/>
<reference evidence="2" key="1">
    <citation type="submission" date="2022-01" db="EMBL/GenBank/DDBJ databases">
        <title>Genome Sequence Resource for Two Populations of Ditylenchus destructor, the Migratory Endoparasitic Phytonematode.</title>
        <authorList>
            <person name="Zhang H."/>
            <person name="Lin R."/>
            <person name="Xie B."/>
        </authorList>
    </citation>
    <scope>NUCLEOTIDE SEQUENCE</scope>
    <source>
        <strain evidence="2">BazhouSP</strain>
    </source>
</reference>
<sequence length="281" mass="31097">MFFLFAVIVWFHSSEVNAIHCYQSRNLTENGMGGAVLGPCGNVDNGCFTADNLQTNITFRGCVEGNCLDEQYRYSPDPICVNASQPPYILSCCCYGDGCNGNEDKSKYKLVQEDPMPVDGLKCYQGQTLMDQPVNSPGGAQLLPCREQLEHSSEPICKNMTVPPYVEHCHVEQCCYGDGCNGNEDESKYKLEEIKCYQGRTSIDQPVDSPGGAQLLPCRSGSNACRKHIDFNSRVIVRQCKIGDCTDELERQYLSEPICENMTFTQQCSSTLCCQGDGCNI</sequence>
<comment type="caution">
    <text evidence="2">The sequence shown here is derived from an EMBL/GenBank/DDBJ whole genome shotgun (WGS) entry which is preliminary data.</text>
</comment>
<feature type="chain" id="PRO_5042043821" evidence="1">
    <location>
        <begin position="19"/>
        <end position="281"/>
    </location>
</feature>
<gene>
    <name evidence="2" type="ORF">DdX_18125</name>
</gene>
<accession>A0AAD4MM62</accession>
<name>A0AAD4MM62_9BILA</name>
<keyword evidence="3" id="KW-1185">Reference proteome</keyword>
<dbReference type="Proteomes" id="UP001201812">
    <property type="component" value="Unassembled WGS sequence"/>
</dbReference>
<evidence type="ECO:0000313" key="2">
    <source>
        <dbReference type="EMBL" id="KAI1698055.1"/>
    </source>
</evidence>
<evidence type="ECO:0000256" key="1">
    <source>
        <dbReference type="SAM" id="SignalP"/>
    </source>
</evidence>
<feature type="signal peptide" evidence="1">
    <location>
        <begin position="1"/>
        <end position="18"/>
    </location>
</feature>
<organism evidence="2 3">
    <name type="scientific">Ditylenchus destructor</name>
    <dbReference type="NCBI Taxonomy" id="166010"/>
    <lineage>
        <taxon>Eukaryota</taxon>
        <taxon>Metazoa</taxon>
        <taxon>Ecdysozoa</taxon>
        <taxon>Nematoda</taxon>
        <taxon>Chromadorea</taxon>
        <taxon>Rhabditida</taxon>
        <taxon>Tylenchina</taxon>
        <taxon>Tylenchomorpha</taxon>
        <taxon>Sphaerularioidea</taxon>
        <taxon>Anguinidae</taxon>
        <taxon>Anguininae</taxon>
        <taxon>Ditylenchus</taxon>
    </lineage>
</organism>